<evidence type="ECO:0000256" key="2">
    <source>
        <dbReference type="ARBA" id="ARBA00022679"/>
    </source>
</evidence>
<evidence type="ECO:0000313" key="4">
    <source>
        <dbReference type="EMBL" id="GAG80902.1"/>
    </source>
</evidence>
<dbReference type="GO" id="GO:0003677">
    <property type="term" value="F:DNA binding"/>
    <property type="evidence" value="ECO:0007669"/>
    <property type="project" value="InterPro"/>
</dbReference>
<dbReference type="CDD" id="cd02440">
    <property type="entry name" value="AdoMet_MTases"/>
    <property type="match status" value="1"/>
</dbReference>
<name>X1BI76_9ZZZZ</name>
<dbReference type="InterPro" id="IPR001091">
    <property type="entry name" value="RM_Methyltransferase"/>
</dbReference>
<keyword evidence="1" id="KW-0489">Methyltransferase</keyword>
<dbReference type="SUPFAM" id="SSF53335">
    <property type="entry name" value="S-adenosyl-L-methionine-dependent methyltransferases"/>
    <property type="match status" value="1"/>
</dbReference>
<sequence length="177" mass="20423">MIKTFTKEKDLILDPFCGVGGTLIACNLSNRNGIGIEINQDWIDIYHEVCKIESITPQRVIKGDSREILRKSSEDPNFKVDFILTDVPFWKMDTIEKSKGTYKKVGEESKGVYSDKSKLTQFNPNSQDSPQNKREWELLIKQTFNECFKLLKPGRYCAVFIGNMYNEGRYHLLNADI</sequence>
<comment type="caution">
    <text evidence="4">The sequence shown here is derived from an EMBL/GenBank/DDBJ whole genome shotgun (WGS) entry which is preliminary data.</text>
</comment>
<reference evidence="4" key="1">
    <citation type="journal article" date="2014" name="Front. Microbiol.">
        <title>High frequency of phylogenetically diverse reductive dehalogenase-homologous genes in deep subseafloor sedimentary metagenomes.</title>
        <authorList>
            <person name="Kawai M."/>
            <person name="Futagami T."/>
            <person name="Toyoda A."/>
            <person name="Takaki Y."/>
            <person name="Nishi S."/>
            <person name="Hori S."/>
            <person name="Arai W."/>
            <person name="Tsubouchi T."/>
            <person name="Morono Y."/>
            <person name="Uchiyama I."/>
            <person name="Ito T."/>
            <person name="Fujiyama A."/>
            <person name="Inagaki F."/>
            <person name="Takami H."/>
        </authorList>
    </citation>
    <scope>NUCLEOTIDE SEQUENCE</scope>
    <source>
        <strain evidence="4">Expedition CK06-06</strain>
    </source>
</reference>
<dbReference type="Gene3D" id="3.40.50.150">
    <property type="entry name" value="Vaccinia Virus protein VP39"/>
    <property type="match status" value="2"/>
</dbReference>
<dbReference type="GO" id="GO:0008170">
    <property type="term" value="F:N-methyltransferase activity"/>
    <property type="evidence" value="ECO:0007669"/>
    <property type="project" value="InterPro"/>
</dbReference>
<accession>X1BI76</accession>
<proteinExistence type="predicted"/>
<keyword evidence="2" id="KW-0808">Transferase</keyword>
<dbReference type="InterPro" id="IPR002941">
    <property type="entry name" value="DNA_methylase_N4/N6"/>
</dbReference>
<gene>
    <name evidence="4" type="ORF">S01H4_33605</name>
</gene>
<dbReference type="PROSITE" id="PS51257">
    <property type="entry name" value="PROKAR_LIPOPROTEIN"/>
    <property type="match status" value="1"/>
</dbReference>
<evidence type="ECO:0000259" key="3">
    <source>
        <dbReference type="Pfam" id="PF01555"/>
    </source>
</evidence>
<dbReference type="EMBL" id="BART01017704">
    <property type="protein sequence ID" value="GAG80902.1"/>
    <property type="molecule type" value="Genomic_DNA"/>
</dbReference>
<feature type="domain" description="DNA methylase N-4/N-6" evidence="3">
    <location>
        <begin position="1"/>
        <end position="46"/>
    </location>
</feature>
<dbReference type="GO" id="GO:0032259">
    <property type="term" value="P:methylation"/>
    <property type="evidence" value="ECO:0007669"/>
    <property type="project" value="UniProtKB-KW"/>
</dbReference>
<evidence type="ECO:0000256" key="1">
    <source>
        <dbReference type="ARBA" id="ARBA00022603"/>
    </source>
</evidence>
<protein>
    <recommendedName>
        <fullName evidence="3">DNA methylase N-4/N-6 domain-containing protein</fullName>
    </recommendedName>
</protein>
<organism evidence="4">
    <name type="scientific">marine sediment metagenome</name>
    <dbReference type="NCBI Taxonomy" id="412755"/>
    <lineage>
        <taxon>unclassified sequences</taxon>
        <taxon>metagenomes</taxon>
        <taxon>ecological metagenomes</taxon>
    </lineage>
</organism>
<dbReference type="InterPro" id="IPR029063">
    <property type="entry name" value="SAM-dependent_MTases_sf"/>
</dbReference>
<dbReference type="PRINTS" id="PR00508">
    <property type="entry name" value="S21N4MTFRASE"/>
</dbReference>
<dbReference type="AlphaFoldDB" id="X1BI76"/>
<feature type="non-terminal residue" evidence="4">
    <location>
        <position position="177"/>
    </location>
</feature>
<dbReference type="Pfam" id="PF01555">
    <property type="entry name" value="N6_N4_Mtase"/>
    <property type="match status" value="1"/>
</dbReference>